<dbReference type="Proteomes" id="UP001597541">
    <property type="component" value="Unassembled WGS sequence"/>
</dbReference>
<reference evidence="2" key="1">
    <citation type="journal article" date="2019" name="Int. J. Syst. Evol. Microbiol.">
        <title>The Global Catalogue of Microorganisms (GCM) 10K type strain sequencing project: providing services to taxonomists for standard genome sequencing and annotation.</title>
        <authorList>
            <consortium name="The Broad Institute Genomics Platform"/>
            <consortium name="The Broad Institute Genome Sequencing Center for Infectious Disease"/>
            <person name="Wu L."/>
            <person name="Ma J."/>
        </authorList>
    </citation>
    <scope>NUCLEOTIDE SEQUENCE [LARGE SCALE GENOMIC DNA]</scope>
    <source>
        <strain evidence="2">KCTC 3950</strain>
    </source>
</reference>
<accession>A0ABW5PCH1</accession>
<name>A0ABW5PCH1_9BACL</name>
<keyword evidence="2" id="KW-1185">Reference proteome</keyword>
<dbReference type="EMBL" id="JBHUME010000005">
    <property type="protein sequence ID" value="MFD2612007.1"/>
    <property type="molecule type" value="Genomic_DNA"/>
</dbReference>
<organism evidence="1 2">
    <name type="scientific">Paenibacillus gansuensis</name>
    <dbReference type="NCBI Taxonomy" id="306542"/>
    <lineage>
        <taxon>Bacteria</taxon>
        <taxon>Bacillati</taxon>
        <taxon>Bacillota</taxon>
        <taxon>Bacilli</taxon>
        <taxon>Bacillales</taxon>
        <taxon>Paenibacillaceae</taxon>
        <taxon>Paenibacillus</taxon>
    </lineage>
</organism>
<evidence type="ECO:0000313" key="1">
    <source>
        <dbReference type="EMBL" id="MFD2612007.1"/>
    </source>
</evidence>
<evidence type="ECO:0008006" key="3">
    <source>
        <dbReference type="Google" id="ProtNLM"/>
    </source>
</evidence>
<evidence type="ECO:0000313" key="2">
    <source>
        <dbReference type="Proteomes" id="UP001597541"/>
    </source>
</evidence>
<gene>
    <name evidence="1" type="ORF">ACFSUF_06150</name>
</gene>
<proteinExistence type="predicted"/>
<sequence length="243" mass="27145">MNTGLIRIAAVLALLILTVSITGCMYPDERRGENNPAAAKEFLVVVQNAVNEYQKETGLLPIQNSTMDTPLYEKYVVAFKLLQNRGFLSSIPANAFERGGTNYYIVINEETNPEVKLMDLVSYQQAEAVQKAVDDYRGTHGGVLPAASEAAKSFYWIDYKLLGTDPPKVVSVYTGQTLSLMMHETGRVVIDYAPDLMQLVQKQKIQPMQGKDMRALLAESFPHAPAKSYPYFWTQKEPRVSAK</sequence>
<dbReference type="RefSeq" id="WP_377601169.1">
    <property type="nucleotide sequence ID" value="NZ_JBHUME010000005.1"/>
</dbReference>
<dbReference type="PROSITE" id="PS51257">
    <property type="entry name" value="PROKAR_LIPOPROTEIN"/>
    <property type="match status" value="1"/>
</dbReference>
<comment type="caution">
    <text evidence="1">The sequence shown here is derived from an EMBL/GenBank/DDBJ whole genome shotgun (WGS) entry which is preliminary data.</text>
</comment>
<protein>
    <recommendedName>
        <fullName evidence="3">DUF3939 domain-containing protein</fullName>
    </recommendedName>
</protein>